<sequence length="124" mass="14526">MAICTAIPIPEHTKKTAIKLSMAVCFLKIQITKHPLFVNSSPHYFNFIPSNYSLHELLSFYNQNNRIMSRRRQLEHEVSVAQERIKKAAKDTPKDILKLWEQELVDLELELNNMVDDEEDNNED</sequence>
<gene>
    <name evidence="2" type="ORF">BACOVA_02524</name>
</gene>
<dbReference type="EMBL" id="AAXF02000048">
    <property type="protein sequence ID" value="EDO12023.1"/>
    <property type="molecule type" value="Genomic_DNA"/>
</dbReference>
<reference evidence="2 3" key="1">
    <citation type="submission" date="2007-03" db="EMBL/GenBank/DDBJ databases">
        <authorList>
            <person name="Fulton L."/>
            <person name="Clifton S."/>
            <person name="Fulton B."/>
            <person name="Xu J."/>
            <person name="Minx P."/>
            <person name="Pepin K.H."/>
            <person name="Johnson M."/>
            <person name="Thiruvilangam P."/>
            <person name="Bhonagiri V."/>
            <person name="Nash W.E."/>
            <person name="Mardis E.R."/>
            <person name="Wilson R.K."/>
        </authorList>
    </citation>
    <scope>NUCLEOTIDE SEQUENCE [LARGE SCALE GENOMIC DNA]</scope>
    <source>
        <strain evidence="3">ATCC 8483 / DSM 1896 / JCM 5824 / BCRC 10623 / CCUG 4943 / NCTC 11153</strain>
    </source>
</reference>
<evidence type="ECO:0000313" key="3">
    <source>
        <dbReference type="Proteomes" id="UP000005475"/>
    </source>
</evidence>
<feature type="coiled-coil region" evidence="1">
    <location>
        <begin position="64"/>
        <end position="117"/>
    </location>
</feature>
<evidence type="ECO:0000313" key="2">
    <source>
        <dbReference type="EMBL" id="EDO12023.1"/>
    </source>
</evidence>
<name>A0AAN3A8X3_BACO1</name>
<protein>
    <submittedName>
        <fullName evidence="2">Uncharacterized protein</fullName>
    </submittedName>
</protein>
<dbReference type="AlphaFoldDB" id="A0AAN3A8X3"/>
<dbReference type="Proteomes" id="UP000005475">
    <property type="component" value="Unassembled WGS sequence"/>
</dbReference>
<reference evidence="3" key="2">
    <citation type="submission" date="2007-04" db="EMBL/GenBank/DDBJ databases">
        <title>Draft genome sequence of Bacteroides ovatus (ATCC 8483).</title>
        <authorList>
            <person name="Sudarsanam P."/>
            <person name="Ley R."/>
            <person name="Guruge J."/>
            <person name="Turnbaugh P.J."/>
            <person name="Mahowald M."/>
            <person name="Liep D."/>
            <person name="Gordon J."/>
        </authorList>
    </citation>
    <scope>NUCLEOTIDE SEQUENCE [LARGE SCALE GENOMIC DNA]</scope>
    <source>
        <strain evidence="3">ATCC 8483 / DSM 1896 / JCM 5824 / BCRC 10623 / CCUG 4943 / NCTC 11153</strain>
    </source>
</reference>
<keyword evidence="1" id="KW-0175">Coiled coil</keyword>
<organism evidence="2 3">
    <name type="scientific">Bacteroides ovatus (strain ATCC 8483 / DSM 1896 / JCM 5824 / BCRC 10623 / CCUG 4943 / NCTC 11153)</name>
    <dbReference type="NCBI Taxonomy" id="411476"/>
    <lineage>
        <taxon>Bacteria</taxon>
        <taxon>Pseudomonadati</taxon>
        <taxon>Bacteroidota</taxon>
        <taxon>Bacteroidia</taxon>
        <taxon>Bacteroidales</taxon>
        <taxon>Bacteroidaceae</taxon>
        <taxon>Bacteroides</taxon>
    </lineage>
</organism>
<evidence type="ECO:0000256" key="1">
    <source>
        <dbReference type="SAM" id="Coils"/>
    </source>
</evidence>
<proteinExistence type="predicted"/>
<accession>A0AAN3A8X3</accession>
<comment type="caution">
    <text evidence="2">The sequence shown here is derived from an EMBL/GenBank/DDBJ whole genome shotgun (WGS) entry which is preliminary data.</text>
</comment>